<dbReference type="AlphaFoldDB" id="A0A829PUD4"/>
<accession>A0A829PUD4</accession>
<name>A0A829PUD4_9MYCO</name>
<sequence>MTIEQQLPVPHIALPQGDEIAYVPIGSITLESGAVIDDVTIAVQSWGELSPRRDNVVFVCHALTADSHVVGPAGPDHITGGWWEGIIGPGAAIDTDHWCAVATNVLGGCRGTTGPTSLARDGKPWGSRFPEVSVRDQVNADVAALAQLGITEVAAVVGGSMGGARALEWAVMHPDAVRAALVLAVGARATGDQIGTQSTQIAAIQTDPDWQGGDYHGSGRSAREGTESGPADRASDLPRRGRIGHPVRQRPAGRPGRPRRPLGGWPIRGAELPGTSGQQVRSALRRGQLRHPDRVAQPPRRRSGPRRCGEGATRLPGPCRGRRYHLRPALPAATAGGISGPAAWLYRLAGGRVGARP</sequence>
<dbReference type="InterPro" id="IPR029058">
    <property type="entry name" value="AB_hydrolase_fold"/>
</dbReference>
<evidence type="ECO:0000256" key="1">
    <source>
        <dbReference type="ARBA" id="ARBA00022679"/>
    </source>
</evidence>
<proteinExistence type="predicted"/>
<dbReference type="PANTHER" id="PTHR32268:SF11">
    <property type="entry name" value="HOMOSERINE O-ACETYLTRANSFERASE"/>
    <property type="match status" value="1"/>
</dbReference>
<protein>
    <submittedName>
        <fullName evidence="4">Alpha/beta hydrolase fold family protein</fullName>
    </submittedName>
</protein>
<keyword evidence="4" id="KW-0378">Hydrolase</keyword>
<dbReference type="InterPro" id="IPR008220">
    <property type="entry name" value="HAT_MetX-like"/>
</dbReference>
<evidence type="ECO:0000256" key="2">
    <source>
        <dbReference type="SAM" id="MobiDB-lite"/>
    </source>
</evidence>
<dbReference type="Proteomes" id="UP000019854">
    <property type="component" value="Unassembled WGS sequence"/>
</dbReference>
<dbReference type="EMBL" id="JAOX01000001">
    <property type="protein sequence ID" value="ETZ90785.1"/>
    <property type="molecule type" value="Genomic_DNA"/>
</dbReference>
<evidence type="ECO:0000313" key="4">
    <source>
        <dbReference type="EMBL" id="ETZ90785.1"/>
    </source>
</evidence>
<evidence type="ECO:0000313" key="5">
    <source>
        <dbReference type="Proteomes" id="UP000019854"/>
    </source>
</evidence>
<dbReference type="Pfam" id="PF00561">
    <property type="entry name" value="Abhydrolase_1"/>
    <property type="match status" value="1"/>
</dbReference>
<dbReference type="GO" id="GO:0016787">
    <property type="term" value="F:hydrolase activity"/>
    <property type="evidence" value="ECO:0007669"/>
    <property type="project" value="UniProtKB-KW"/>
</dbReference>
<organism evidence="4 5">
    <name type="scientific">Mycobacteroides abscessus MAB_030201_1075</name>
    <dbReference type="NCBI Taxonomy" id="1335410"/>
    <lineage>
        <taxon>Bacteria</taxon>
        <taxon>Bacillati</taxon>
        <taxon>Actinomycetota</taxon>
        <taxon>Actinomycetes</taxon>
        <taxon>Mycobacteriales</taxon>
        <taxon>Mycobacteriaceae</taxon>
        <taxon>Mycobacteroides</taxon>
        <taxon>Mycobacteroides abscessus</taxon>
    </lineage>
</organism>
<evidence type="ECO:0000259" key="3">
    <source>
        <dbReference type="Pfam" id="PF00561"/>
    </source>
</evidence>
<dbReference type="Gene3D" id="3.40.50.1820">
    <property type="entry name" value="alpha/beta hydrolase"/>
    <property type="match status" value="1"/>
</dbReference>
<feature type="domain" description="AB hydrolase-1" evidence="3">
    <location>
        <begin position="55"/>
        <end position="215"/>
    </location>
</feature>
<dbReference type="SUPFAM" id="SSF53474">
    <property type="entry name" value="alpha/beta-Hydrolases"/>
    <property type="match status" value="1"/>
</dbReference>
<dbReference type="GO" id="GO:0009092">
    <property type="term" value="P:homoserine metabolic process"/>
    <property type="evidence" value="ECO:0007669"/>
    <property type="project" value="TreeGrafter"/>
</dbReference>
<gene>
    <name evidence="4" type="ORF">L829_4371</name>
</gene>
<dbReference type="GO" id="GO:0004414">
    <property type="term" value="F:homoserine O-acetyltransferase activity"/>
    <property type="evidence" value="ECO:0007669"/>
    <property type="project" value="TreeGrafter"/>
</dbReference>
<dbReference type="GO" id="GO:0009086">
    <property type="term" value="P:methionine biosynthetic process"/>
    <property type="evidence" value="ECO:0007669"/>
    <property type="project" value="TreeGrafter"/>
</dbReference>
<feature type="compositionally biased region" description="Low complexity" evidence="2">
    <location>
        <begin position="249"/>
        <end position="269"/>
    </location>
</feature>
<dbReference type="InterPro" id="IPR000073">
    <property type="entry name" value="AB_hydrolase_1"/>
</dbReference>
<comment type="caution">
    <text evidence="4">The sequence shown here is derived from an EMBL/GenBank/DDBJ whole genome shotgun (WGS) entry which is preliminary data.</text>
</comment>
<dbReference type="PANTHER" id="PTHR32268">
    <property type="entry name" value="HOMOSERINE O-ACETYLTRANSFERASE"/>
    <property type="match status" value="1"/>
</dbReference>
<feature type="region of interest" description="Disordered" evidence="2">
    <location>
        <begin position="206"/>
        <end position="315"/>
    </location>
</feature>
<keyword evidence="1" id="KW-0808">Transferase</keyword>
<reference evidence="4 5" key="1">
    <citation type="submission" date="2014-01" db="EMBL/GenBank/DDBJ databases">
        <authorList>
            <person name="Zelazny A."/>
            <person name="Olivier K."/>
            <person name="Sampaio E.P."/>
            <person name="Holland S.M."/>
            <person name="Tallon L.J."/>
            <person name="Sadzewicz L.K."/>
            <person name="Sengamalay N."/>
            <person name="Fraser C.M."/>
            <person name="Hine E."/>
            <person name="Shefchek K.A."/>
            <person name="Das S.P."/>
            <person name="Shallom S.J."/>
            <person name="Agrawal S."/>
            <person name="Tettelin H."/>
        </authorList>
    </citation>
    <scope>NUCLEOTIDE SEQUENCE [LARGE SCALE GENOMIC DNA]</scope>
    <source>
        <strain evidence="4 5">MAB_030201_1075</strain>
    </source>
</reference>